<evidence type="ECO:0000313" key="4">
    <source>
        <dbReference type="Proteomes" id="UP001600888"/>
    </source>
</evidence>
<feature type="domain" description="2EXR" evidence="2">
    <location>
        <begin position="79"/>
        <end position="150"/>
    </location>
</feature>
<sequence>MSLAYSHLPEISSINYEYKYVLELLIIPASDRNNRYKHNHTSKLTRERKDSLTPKLNQQVGSTMSQPQVPSGEQSSDSFPRLSELAAELRTMIWQHAMDDPRLMYIHLGIPGSGAVTTFDRFILNRNYLAETRNPRSSLLVASSESSAEVRRMEEGDASRTRWLGLLGLAQFHPTRADLVYMGGLRGGEQTPPADTNKIIALCLILGNILPQVMVIADVFVKYFDPDENQDHENPIDKALADLQTLDNQYAPFFADDPSGLPRPRLPESMVFMLDNFHLKWDIASPCTIPEHWEELVTSCCIHYNHLEIIADEEMDNWMGDHLVQYNDDLAGDRANWRIHMEIVPVIRAIWAGWRRQPDVATQVLRLFFARIRPSG</sequence>
<keyword evidence="4" id="KW-1185">Reference proteome</keyword>
<dbReference type="Proteomes" id="UP001600888">
    <property type="component" value="Unassembled WGS sequence"/>
</dbReference>
<protein>
    <recommendedName>
        <fullName evidence="2">2EXR domain-containing protein</fullName>
    </recommendedName>
</protein>
<proteinExistence type="predicted"/>
<organism evidence="3 4">
    <name type="scientific">Diaporthe vaccinii</name>
    <dbReference type="NCBI Taxonomy" id="105482"/>
    <lineage>
        <taxon>Eukaryota</taxon>
        <taxon>Fungi</taxon>
        <taxon>Dikarya</taxon>
        <taxon>Ascomycota</taxon>
        <taxon>Pezizomycotina</taxon>
        <taxon>Sordariomycetes</taxon>
        <taxon>Sordariomycetidae</taxon>
        <taxon>Diaporthales</taxon>
        <taxon>Diaporthaceae</taxon>
        <taxon>Diaporthe</taxon>
        <taxon>Diaporthe eres species complex</taxon>
    </lineage>
</organism>
<gene>
    <name evidence="3" type="ORF">FJTKL_06933</name>
</gene>
<evidence type="ECO:0000313" key="3">
    <source>
        <dbReference type="EMBL" id="KAL2286585.1"/>
    </source>
</evidence>
<name>A0ABR4EWC8_9PEZI</name>
<dbReference type="EMBL" id="JBAWTH010000024">
    <property type="protein sequence ID" value="KAL2286585.1"/>
    <property type="molecule type" value="Genomic_DNA"/>
</dbReference>
<comment type="caution">
    <text evidence="3">The sequence shown here is derived from an EMBL/GenBank/DDBJ whole genome shotgun (WGS) entry which is preliminary data.</text>
</comment>
<feature type="compositionally biased region" description="Polar residues" evidence="1">
    <location>
        <begin position="54"/>
        <end position="78"/>
    </location>
</feature>
<dbReference type="InterPro" id="IPR045518">
    <property type="entry name" value="2EXR"/>
</dbReference>
<dbReference type="Pfam" id="PF20150">
    <property type="entry name" value="2EXR"/>
    <property type="match status" value="1"/>
</dbReference>
<reference evidence="3 4" key="1">
    <citation type="submission" date="2024-03" db="EMBL/GenBank/DDBJ databases">
        <title>A high-quality draft genome sequence of Diaporthe vaccinii, a causative agent of upright dieback and viscid rot disease in cranberry plants.</title>
        <authorList>
            <person name="Sarrasin M."/>
            <person name="Lang B.F."/>
            <person name="Burger G."/>
        </authorList>
    </citation>
    <scope>NUCLEOTIDE SEQUENCE [LARGE SCALE GENOMIC DNA]</scope>
    <source>
        <strain evidence="3 4">IS7</strain>
    </source>
</reference>
<accession>A0ABR4EWC8</accession>
<feature type="region of interest" description="Disordered" evidence="1">
    <location>
        <begin position="36"/>
        <end position="78"/>
    </location>
</feature>
<evidence type="ECO:0000259" key="2">
    <source>
        <dbReference type="Pfam" id="PF20150"/>
    </source>
</evidence>
<evidence type="ECO:0000256" key="1">
    <source>
        <dbReference type="SAM" id="MobiDB-lite"/>
    </source>
</evidence>